<dbReference type="InterPro" id="IPR003594">
    <property type="entry name" value="HATPase_dom"/>
</dbReference>
<keyword evidence="4" id="KW-1185">Reference proteome</keyword>
<dbReference type="InterPro" id="IPR050267">
    <property type="entry name" value="Anti-sigma-factor_SerPK"/>
</dbReference>
<keyword evidence="1" id="KW-0723">Serine/threonine-protein kinase</keyword>
<keyword evidence="1" id="KW-0418">Kinase</keyword>
<dbReference type="Gene3D" id="3.30.565.10">
    <property type="entry name" value="Histidine kinase-like ATPase, C-terminal domain"/>
    <property type="match status" value="1"/>
</dbReference>
<evidence type="ECO:0000256" key="1">
    <source>
        <dbReference type="ARBA" id="ARBA00022527"/>
    </source>
</evidence>
<dbReference type="Pfam" id="PF13581">
    <property type="entry name" value="HATPase_c_2"/>
    <property type="match status" value="1"/>
</dbReference>
<feature type="domain" description="Histidine kinase/HSP90-like ATPase" evidence="2">
    <location>
        <begin position="5"/>
        <end position="105"/>
    </location>
</feature>
<evidence type="ECO:0000313" key="4">
    <source>
        <dbReference type="Proteomes" id="UP000669179"/>
    </source>
</evidence>
<evidence type="ECO:0000259" key="2">
    <source>
        <dbReference type="Pfam" id="PF13581"/>
    </source>
</evidence>
<accession>A0A939P8N7</accession>
<protein>
    <submittedName>
        <fullName evidence="3">ATP-binding protein</fullName>
    </submittedName>
</protein>
<gene>
    <name evidence="3" type="ORF">J4573_13240</name>
</gene>
<dbReference type="CDD" id="cd16936">
    <property type="entry name" value="HATPase_RsbW-like"/>
    <property type="match status" value="1"/>
</dbReference>
<dbReference type="PANTHER" id="PTHR35526:SF3">
    <property type="entry name" value="ANTI-SIGMA-F FACTOR RSBW"/>
    <property type="match status" value="1"/>
</dbReference>
<sequence>MPTGRELVRAMLEECGLEPLTDDATLITAELLGNAIRHGEDVVLLVYVDRERKLNVQVWDPGPGEPRVGAPEELDEGGRGLMLVEALADEWGSMPDVLGGKVVWARVG</sequence>
<keyword evidence="1" id="KW-0808">Transferase</keyword>
<evidence type="ECO:0000313" key="3">
    <source>
        <dbReference type="EMBL" id="MBO2448062.1"/>
    </source>
</evidence>
<dbReference type="GO" id="GO:0005524">
    <property type="term" value="F:ATP binding"/>
    <property type="evidence" value="ECO:0007669"/>
    <property type="project" value="UniProtKB-KW"/>
</dbReference>
<dbReference type="GO" id="GO:0004674">
    <property type="term" value="F:protein serine/threonine kinase activity"/>
    <property type="evidence" value="ECO:0007669"/>
    <property type="project" value="UniProtKB-KW"/>
</dbReference>
<organism evidence="3 4">
    <name type="scientific">Actinomadura barringtoniae</name>
    <dbReference type="NCBI Taxonomy" id="1427535"/>
    <lineage>
        <taxon>Bacteria</taxon>
        <taxon>Bacillati</taxon>
        <taxon>Actinomycetota</taxon>
        <taxon>Actinomycetes</taxon>
        <taxon>Streptosporangiales</taxon>
        <taxon>Thermomonosporaceae</taxon>
        <taxon>Actinomadura</taxon>
    </lineage>
</organism>
<dbReference type="InterPro" id="IPR036890">
    <property type="entry name" value="HATPase_C_sf"/>
</dbReference>
<reference evidence="3" key="1">
    <citation type="submission" date="2021-03" db="EMBL/GenBank/DDBJ databases">
        <authorList>
            <person name="Kanchanasin P."/>
            <person name="Saeng-In P."/>
            <person name="Phongsopitanun W."/>
            <person name="Yuki M."/>
            <person name="Kudo T."/>
            <person name="Ohkuma M."/>
            <person name="Tanasupawat S."/>
        </authorList>
    </citation>
    <scope>NUCLEOTIDE SEQUENCE</scope>
    <source>
        <strain evidence="3">GKU 128</strain>
    </source>
</reference>
<keyword evidence="3" id="KW-0547">Nucleotide-binding</keyword>
<dbReference type="Proteomes" id="UP000669179">
    <property type="component" value="Unassembled WGS sequence"/>
</dbReference>
<dbReference type="PANTHER" id="PTHR35526">
    <property type="entry name" value="ANTI-SIGMA-F FACTOR RSBW-RELATED"/>
    <property type="match status" value="1"/>
</dbReference>
<dbReference type="SUPFAM" id="SSF55874">
    <property type="entry name" value="ATPase domain of HSP90 chaperone/DNA topoisomerase II/histidine kinase"/>
    <property type="match status" value="1"/>
</dbReference>
<dbReference type="EMBL" id="JAGEOJ010000005">
    <property type="protein sequence ID" value="MBO2448062.1"/>
    <property type="molecule type" value="Genomic_DNA"/>
</dbReference>
<proteinExistence type="predicted"/>
<dbReference type="AlphaFoldDB" id="A0A939P8N7"/>
<name>A0A939P8N7_9ACTN</name>
<keyword evidence="3" id="KW-0067">ATP-binding</keyword>
<comment type="caution">
    <text evidence="3">The sequence shown here is derived from an EMBL/GenBank/DDBJ whole genome shotgun (WGS) entry which is preliminary data.</text>
</comment>